<proteinExistence type="inferred from homology"/>
<dbReference type="NCBIfam" id="TIGR00413">
    <property type="entry name" value="rlpA"/>
    <property type="match status" value="1"/>
</dbReference>
<dbReference type="InterPro" id="IPR034718">
    <property type="entry name" value="RlpA"/>
</dbReference>
<comment type="similarity">
    <text evidence="3 4">Belongs to the RlpA family.</text>
</comment>
<evidence type="ECO:0000256" key="2">
    <source>
        <dbReference type="ARBA" id="ARBA00023316"/>
    </source>
</evidence>
<dbReference type="PANTHER" id="PTHR34183:SF1">
    <property type="entry name" value="ENDOLYTIC PEPTIDOGLYCAN TRANSGLYCOSYLASE RLPA"/>
    <property type="match status" value="1"/>
</dbReference>
<gene>
    <name evidence="3" type="primary">rlpA</name>
    <name evidence="6" type="ORF">RB548_10315</name>
</gene>
<comment type="function">
    <text evidence="3">Lytic transglycosylase with a strong preference for naked glycan strands that lack stem peptides.</text>
</comment>
<evidence type="ECO:0000313" key="7">
    <source>
        <dbReference type="Proteomes" id="UP001432360"/>
    </source>
</evidence>
<evidence type="ECO:0000256" key="4">
    <source>
        <dbReference type="RuleBase" id="RU003495"/>
    </source>
</evidence>
<evidence type="ECO:0000313" key="6">
    <source>
        <dbReference type="EMBL" id="WVT05750.1"/>
    </source>
</evidence>
<dbReference type="Pfam" id="PF03330">
    <property type="entry name" value="DPBB_1"/>
    <property type="match status" value="1"/>
</dbReference>
<feature type="domain" description="RlpA-like protein double-psi beta-barrel" evidence="5">
    <location>
        <begin position="92"/>
        <end position="180"/>
    </location>
</feature>
<dbReference type="HAMAP" id="MF_02071">
    <property type="entry name" value="RlpA"/>
    <property type="match status" value="1"/>
</dbReference>
<evidence type="ECO:0000259" key="5">
    <source>
        <dbReference type="Pfam" id="PF03330"/>
    </source>
</evidence>
<dbReference type="InterPro" id="IPR012997">
    <property type="entry name" value="RplA"/>
</dbReference>
<accession>A0ABZ2BDY1</accession>
<keyword evidence="1 3" id="KW-0456">Lyase</keyword>
<dbReference type="EC" id="4.2.2.-" evidence="3"/>
<evidence type="ECO:0000256" key="1">
    <source>
        <dbReference type="ARBA" id="ARBA00023239"/>
    </source>
</evidence>
<evidence type="ECO:0000256" key="3">
    <source>
        <dbReference type="HAMAP-Rule" id="MF_02071"/>
    </source>
</evidence>
<keyword evidence="2 3" id="KW-0961">Cell wall biogenesis/degradation</keyword>
<keyword evidence="7" id="KW-1185">Reference proteome</keyword>
<dbReference type="Proteomes" id="UP001432360">
    <property type="component" value="Chromosome"/>
</dbReference>
<dbReference type="RefSeq" id="WP_331374825.1">
    <property type="nucleotide sequence ID" value="NZ_CP133148.1"/>
</dbReference>
<protein>
    <recommendedName>
        <fullName evidence="3">Endolytic peptidoglycan transglycosylase RlpA</fullName>
        <ecNumber evidence="3">4.2.2.-</ecNumber>
    </recommendedName>
</protein>
<dbReference type="PANTHER" id="PTHR34183">
    <property type="entry name" value="ENDOLYTIC PEPTIDOGLYCAN TRANSGLYCOSYLASE RLPA"/>
    <property type="match status" value="1"/>
</dbReference>
<organism evidence="6 7">
    <name type="scientific">Sinorhizobium chiapasense</name>
    <dbReference type="NCBI Taxonomy" id="501572"/>
    <lineage>
        <taxon>Bacteria</taxon>
        <taxon>Pseudomonadati</taxon>
        <taxon>Pseudomonadota</taxon>
        <taxon>Alphaproteobacteria</taxon>
        <taxon>Hyphomicrobiales</taxon>
        <taxon>Rhizobiaceae</taxon>
        <taxon>Sinorhizobium/Ensifer group</taxon>
        <taxon>Sinorhizobium</taxon>
    </lineage>
</organism>
<dbReference type="InterPro" id="IPR036908">
    <property type="entry name" value="RlpA-like_sf"/>
</dbReference>
<reference evidence="6" key="1">
    <citation type="submission" date="2023-08" db="EMBL/GenBank/DDBJ databases">
        <title>Complete genome sequence of Sinorhizobium chiapanecum ITTG S70 isolated from Acaciella angustissima nodules in Chiapas-Mexico.</title>
        <authorList>
            <person name="Rincon-Rosales R."/>
            <person name="Rogel M.A."/>
            <person name="Rincon-Medina C.I."/>
            <person name="Guerrero G."/>
            <person name="Manzano-Gomez L.A."/>
            <person name="Lopez-Lopez A."/>
            <person name="Rincon Molina F.A."/>
            <person name="Martinez-Romero E."/>
        </authorList>
    </citation>
    <scope>NUCLEOTIDE SEQUENCE</scope>
    <source>
        <strain evidence="6">ITTG S70</strain>
    </source>
</reference>
<sequence>MVIDVSTAVKGVRWLAIIMVGACCATCTTTQAPNTNRGKAYVSEKLLRVKASPRVAYSKKSPKGGGRYVVGKPYVVKGKRYYPKEDPNYDREGVASWYGSAFRGRRTANGEVYYPDRLSAAHPTLPLPSYVRVTNLENGSSLILRVNDRGPYHKGRIIDISRKAADMLDLKHRGTASVRVQYVGRARLGGNDMPYLMASYARKGDRFPTVNPEPRIATGVMVASIGDHLRSDRQSPWSTQANLAGNTPGASYRTGTNAAIASADQNFGFMPEGEVRRRNGMITGGDAAVRDVVTPDVKYCLEEQSDDGVSDMCALPVLPLPGVDRGRRLIGVVWRRRACLGGYRLRGTTISLAGSAVLPSYRHPRA</sequence>
<name>A0ABZ2BDY1_9HYPH</name>
<dbReference type="SUPFAM" id="SSF50685">
    <property type="entry name" value="Barwin-like endoglucanases"/>
    <property type="match status" value="1"/>
</dbReference>
<dbReference type="Gene3D" id="2.40.40.10">
    <property type="entry name" value="RlpA-like domain"/>
    <property type="match status" value="1"/>
</dbReference>
<dbReference type="EMBL" id="CP133148">
    <property type="protein sequence ID" value="WVT05750.1"/>
    <property type="molecule type" value="Genomic_DNA"/>
</dbReference>
<dbReference type="InterPro" id="IPR009009">
    <property type="entry name" value="RlpA-like_DPBB"/>
</dbReference>
<dbReference type="CDD" id="cd22268">
    <property type="entry name" value="DPBB_RlpA-like"/>
    <property type="match status" value="1"/>
</dbReference>